<proteinExistence type="predicted"/>
<reference evidence="2 3" key="1">
    <citation type="submission" date="2021-08" db="EMBL/GenBank/DDBJ databases">
        <title>Massilia sp. R798.</title>
        <authorList>
            <person name="Baek J.H."/>
            <person name="Jung H.S."/>
            <person name="Kim K.R."/>
            <person name="Jeon C.O."/>
        </authorList>
    </citation>
    <scope>NUCLEOTIDE SEQUENCE [LARGE SCALE GENOMIC DNA]</scope>
    <source>
        <strain evidence="2 3">R798</strain>
    </source>
</reference>
<evidence type="ECO:0008006" key="4">
    <source>
        <dbReference type="Google" id="ProtNLM"/>
    </source>
</evidence>
<gene>
    <name evidence="2" type="ORF">I4X03_005510</name>
</gene>
<evidence type="ECO:0000313" key="2">
    <source>
        <dbReference type="EMBL" id="MBZ2206711.1"/>
    </source>
</evidence>
<comment type="caution">
    <text evidence="2">The sequence shown here is derived from an EMBL/GenBank/DDBJ whole genome shotgun (WGS) entry which is preliminary data.</text>
</comment>
<sequence>MAVQAVARRRLAALAVALAGCAPPLLLAAPSTFGPVIGSALLCRSHLDNAYFHSWLTTAFGPSYKHEGGAYWFKAEGSLWGAQVTDIIVSDDTTDLVFVGAVAETTPDKLEQSIRSASGVRHLAADKSAFPVRRSVPGSSIVYFNDKSKIYCARYKPLHPTRQPPAR</sequence>
<name>A0ABS7SKH9_9BURK</name>
<evidence type="ECO:0000313" key="3">
    <source>
        <dbReference type="Proteomes" id="UP000809349"/>
    </source>
</evidence>
<keyword evidence="1" id="KW-0732">Signal</keyword>
<dbReference type="RefSeq" id="WP_223466894.1">
    <property type="nucleotide sequence ID" value="NZ_JAFBIL020000002.1"/>
</dbReference>
<feature type="chain" id="PRO_5045640093" description="Lipoprotein" evidence="1">
    <location>
        <begin position="29"/>
        <end position="167"/>
    </location>
</feature>
<dbReference type="EMBL" id="JAFBIL020000002">
    <property type="protein sequence ID" value="MBZ2206711.1"/>
    <property type="molecule type" value="Genomic_DNA"/>
</dbReference>
<protein>
    <recommendedName>
        <fullName evidence="4">Lipoprotein</fullName>
    </recommendedName>
</protein>
<keyword evidence="3" id="KW-1185">Reference proteome</keyword>
<evidence type="ECO:0000256" key="1">
    <source>
        <dbReference type="SAM" id="SignalP"/>
    </source>
</evidence>
<dbReference type="Proteomes" id="UP000809349">
    <property type="component" value="Unassembled WGS sequence"/>
</dbReference>
<accession>A0ABS7SKH9</accession>
<feature type="signal peptide" evidence="1">
    <location>
        <begin position="1"/>
        <end position="28"/>
    </location>
</feature>
<organism evidence="2 3">
    <name type="scientific">Massilia soli</name>
    <dbReference type="NCBI Taxonomy" id="2792854"/>
    <lineage>
        <taxon>Bacteria</taxon>
        <taxon>Pseudomonadati</taxon>
        <taxon>Pseudomonadota</taxon>
        <taxon>Betaproteobacteria</taxon>
        <taxon>Burkholderiales</taxon>
        <taxon>Oxalobacteraceae</taxon>
        <taxon>Telluria group</taxon>
        <taxon>Massilia</taxon>
    </lineage>
</organism>